<name>A0A1L3GD46_SYNAC</name>
<dbReference type="RefSeq" id="WP_072285684.1">
    <property type="nucleotide sequence ID" value="NZ_CP015455.1"/>
</dbReference>
<dbReference type="EMBL" id="CP015518">
    <property type="protein sequence ID" value="APG23871.1"/>
    <property type="molecule type" value="Genomic_DNA"/>
</dbReference>
<keyword evidence="2" id="KW-1185">Reference proteome</keyword>
<dbReference type="AlphaFoldDB" id="A0A1L3GD46"/>
<organism evidence="1 2">
    <name type="scientific">Syntrophotalea acetylenica</name>
    <name type="common">Pelobacter acetylenicus</name>
    <dbReference type="NCBI Taxonomy" id="29542"/>
    <lineage>
        <taxon>Bacteria</taxon>
        <taxon>Pseudomonadati</taxon>
        <taxon>Thermodesulfobacteriota</taxon>
        <taxon>Desulfuromonadia</taxon>
        <taxon>Desulfuromonadales</taxon>
        <taxon>Syntrophotaleaceae</taxon>
        <taxon>Syntrophotalea</taxon>
    </lineage>
</organism>
<proteinExistence type="predicted"/>
<evidence type="ECO:0000313" key="1">
    <source>
        <dbReference type="EMBL" id="APG23871.1"/>
    </source>
</evidence>
<reference evidence="1 2" key="1">
    <citation type="journal article" date="2017" name="Genome Announc.">
        <title>Complete Genome Sequences of Two Acetylene-Fermenting Pelobacter acetylenicus Strains.</title>
        <authorList>
            <person name="Sutton J.M."/>
            <person name="Baesman S.M."/>
            <person name="Fierst J.L."/>
            <person name="Poret-Peterson A.T."/>
            <person name="Oremland R.S."/>
            <person name="Dunlap D.S."/>
            <person name="Akob D.M."/>
        </authorList>
    </citation>
    <scope>NUCLEOTIDE SEQUENCE [LARGE SCALE GENOMIC DNA]</scope>
    <source>
        <strain evidence="1 2">DSM 3247</strain>
    </source>
</reference>
<dbReference type="Proteomes" id="UP000182264">
    <property type="component" value="Chromosome"/>
</dbReference>
<evidence type="ECO:0000313" key="2">
    <source>
        <dbReference type="Proteomes" id="UP000182264"/>
    </source>
</evidence>
<accession>A0A1L3GD46</accession>
<dbReference type="OrthoDB" id="6002199at2"/>
<dbReference type="KEGG" id="pace:A6070_10265"/>
<gene>
    <name evidence="1" type="ORF">A7E75_01650</name>
</gene>
<dbReference type="STRING" id="29542.A6070_10265"/>
<protein>
    <submittedName>
        <fullName evidence="1">Uncharacterized protein</fullName>
    </submittedName>
</protein>
<sequence>MAKEHVIRFKDKHDLDVYAYDASDVVIRYATLFMGFYGRDLETDPRDLAPGKKPGDEEHQKARMGIFPIFGGSVRLSWHDLRDNLIEHTFSFDEIFPDLIIPHPKELDDRIIWEDPLFNDPGIILEIIDRTLNIYTVIELDTLIPGTDRIETITHRTKVFTREF</sequence>